<proteinExistence type="predicted"/>
<evidence type="ECO:0000256" key="1">
    <source>
        <dbReference type="SAM" id="MobiDB-lite"/>
    </source>
</evidence>
<name>Q3SGJ2_THIDA</name>
<dbReference type="eggNOG" id="COG3544">
    <property type="taxonomic scope" value="Bacteria"/>
</dbReference>
<keyword evidence="5" id="KW-1185">Reference proteome</keyword>
<protein>
    <recommendedName>
        <fullName evidence="3">DUF305 domain-containing protein</fullName>
    </recommendedName>
</protein>
<dbReference type="AlphaFoldDB" id="Q3SGJ2"/>
<evidence type="ECO:0000313" key="5">
    <source>
        <dbReference type="Proteomes" id="UP000008291"/>
    </source>
</evidence>
<sequence length="210" mass="23676">MFQGCARTFRPQNPQTPHGIGRGEIMEHSKQTMSMSWGRFAAMIAVSTFIMFFLMYQLVYSLDHALFSANRAVASLVMGCTMSVVMLAFMWQMYKGMATKIAVVVVAALAGVILLALNRRQALIDDVRFMQSMIPHHSIAINNARKAEISDPRVRELADKIIESQVREIEEMKRLIDDIGRNGERATAPLPARSTEVTPEMEREIREAVK</sequence>
<feature type="region of interest" description="Disordered" evidence="1">
    <location>
        <begin position="184"/>
        <end position="210"/>
    </location>
</feature>
<organism evidence="4 5">
    <name type="scientific">Thiobacillus denitrificans (strain ATCC 25259 / T1)</name>
    <dbReference type="NCBI Taxonomy" id="292415"/>
    <lineage>
        <taxon>Bacteria</taxon>
        <taxon>Pseudomonadati</taxon>
        <taxon>Pseudomonadota</taxon>
        <taxon>Betaproteobacteria</taxon>
        <taxon>Nitrosomonadales</taxon>
        <taxon>Thiobacillaceae</taxon>
        <taxon>Thiobacillus</taxon>
    </lineage>
</organism>
<dbReference type="Proteomes" id="UP000008291">
    <property type="component" value="Chromosome"/>
</dbReference>
<dbReference type="EMBL" id="CP000116">
    <property type="protein sequence ID" value="AAZ98258.1"/>
    <property type="molecule type" value="Genomic_DNA"/>
</dbReference>
<dbReference type="Gene3D" id="1.20.1260.10">
    <property type="match status" value="1"/>
</dbReference>
<dbReference type="STRING" id="292415.Tbd_2305"/>
<dbReference type="KEGG" id="tbd:Tbd_2305"/>
<evidence type="ECO:0000259" key="3">
    <source>
        <dbReference type="Pfam" id="PF03713"/>
    </source>
</evidence>
<keyword evidence="2" id="KW-0472">Membrane</keyword>
<keyword evidence="2" id="KW-1133">Transmembrane helix</keyword>
<evidence type="ECO:0000313" key="4">
    <source>
        <dbReference type="EMBL" id="AAZ98258.1"/>
    </source>
</evidence>
<feature type="compositionally biased region" description="Basic and acidic residues" evidence="1">
    <location>
        <begin position="200"/>
        <end position="210"/>
    </location>
</feature>
<keyword evidence="2" id="KW-0812">Transmembrane</keyword>
<feature type="domain" description="DUF305" evidence="3">
    <location>
        <begin position="126"/>
        <end position="187"/>
    </location>
</feature>
<feature type="transmembrane region" description="Helical" evidence="2">
    <location>
        <begin position="97"/>
        <end position="117"/>
    </location>
</feature>
<accession>Q3SGJ2</accession>
<feature type="transmembrane region" description="Helical" evidence="2">
    <location>
        <begin position="72"/>
        <end position="91"/>
    </location>
</feature>
<feature type="transmembrane region" description="Helical" evidence="2">
    <location>
        <begin position="40"/>
        <end position="60"/>
    </location>
</feature>
<gene>
    <name evidence="4" type="ordered locus">Tbd_2305</name>
</gene>
<dbReference type="Pfam" id="PF03713">
    <property type="entry name" value="DUF305"/>
    <property type="match status" value="1"/>
</dbReference>
<dbReference type="InterPro" id="IPR005183">
    <property type="entry name" value="DUF305_CopM-like"/>
</dbReference>
<evidence type="ECO:0000256" key="2">
    <source>
        <dbReference type="SAM" id="Phobius"/>
    </source>
</evidence>
<reference evidence="4 5" key="1">
    <citation type="journal article" date="2006" name="J. Bacteriol.">
        <title>The genome sequence of the obligately chemolithoautotrophic, facultatively anaerobic bacterium Thiobacillus denitrificans.</title>
        <authorList>
            <person name="Beller H.R."/>
            <person name="Chain P.S."/>
            <person name="Letain T.E."/>
            <person name="Chakicherla A."/>
            <person name="Larimer F.W."/>
            <person name="Richardson P.M."/>
            <person name="Coleman M.A."/>
            <person name="Wood A.P."/>
            <person name="Kelly D.P."/>
        </authorList>
    </citation>
    <scope>NUCLEOTIDE SEQUENCE [LARGE SCALE GENOMIC DNA]</scope>
    <source>
        <strain evidence="4 5">ATCC 25259</strain>
    </source>
</reference>
<dbReference type="HOGENOM" id="CLU_113754_0_0_4"/>
<dbReference type="InterPro" id="IPR012347">
    <property type="entry name" value="Ferritin-like"/>
</dbReference>